<reference evidence="2 3" key="2">
    <citation type="submission" date="2024-07" db="EMBL/GenBank/DDBJ databases">
        <authorList>
            <person name="Akdeniz Z."/>
        </authorList>
    </citation>
    <scope>NUCLEOTIDE SEQUENCE [LARGE SCALE GENOMIC DNA]</scope>
</reference>
<comment type="caution">
    <text evidence="1">The sequence shown here is derived from an EMBL/GenBank/DDBJ whole genome shotgun (WGS) entry which is preliminary data.</text>
</comment>
<protein>
    <submittedName>
        <fullName evidence="2">Hypothetical_protein</fullName>
    </submittedName>
</protein>
<sequence length="245" mass="27973">MQLFVRTSPEHLSVVKQVSSNTYMVSLSSKTDSSTVLLEFDSPLVDYFFSYPHAVFQFQSEFTAVKFTPDAQIQLEFVKPGFVLDLCNEYILTQSDVLCSGSSILQLSALSGRISANQVFVTDYSRFSFIYDLQTKSKQKIDFDLVAFWSGSFIIQKESKFVISKQNHITNQINKLSKSFYDNGFVINLEEDVLEIIDVETNQKQILEIKLYKGVKIDKIGFVNQKIILQFEAENERGMGIINVQ</sequence>
<evidence type="ECO:0000313" key="2">
    <source>
        <dbReference type="EMBL" id="CAL6058628.1"/>
    </source>
</evidence>
<dbReference type="AlphaFoldDB" id="A0AA86QFC2"/>
<dbReference type="EMBL" id="CAXDID020000222">
    <property type="protein sequence ID" value="CAL6058628.1"/>
    <property type="molecule type" value="Genomic_DNA"/>
</dbReference>
<name>A0AA86QFC2_9EUKA</name>
<evidence type="ECO:0000313" key="1">
    <source>
        <dbReference type="EMBL" id="CAI9953973.1"/>
    </source>
</evidence>
<accession>A0AA86QFC2</accession>
<dbReference type="EMBL" id="CATOUU010000843">
    <property type="protein sequence ID" value="CAI9953973.1"/>
    <property type="molecule type" value="Genomic_DNA"/>
</dbReference>
<keyword evidence="3" id="KW-1185">Reference proteome</keyword>
<gene>
    <name evidence="1" type="ORF">HINF_LOCUS41618</name>
    <name evidence="2" type="ORF">HINF_LOCUS48360</name>
</gene>
<organism evidence="1">
    <name type="scientific">Hexamita inflata</name>
    <dbReference type="NCBI Taxonomy" id="28002"/>
    <lineage>
        <taxon>Eukaryota</taxon>
        <taxon>Metamonada</taxon>
        <taxon>Diplomonadida</taxon>
        <taxon>Hexamitidae</taxon>
        <taxon>Hexamitinae</taxon>
        <taxon>Hexamita</taxon>
    </lineage>
</organism>
<evidence type="ECO:0000313" key="3">
    <source>
        <dbReference type="Proteomes" id="UP001642409"/>
    </source>
</evidence>
<reference evidence="1" key="1">
    <citation type="submission" date="2023-06" db="EMBL/GenBank/DDBJ databases">
        <authorList>
            <person name="Kurt Z."/>
        </authorList>
    </citation>
    <scope>NUCLEOTIDE SEQUENCE</scope>
</reference>
<proteinExistence type="predicted"/>
<dbReference type="Proteomes" id="UP001642409">
    <property type="component" value="Unassembled WGS sequence"/>
</dbReference>